<organism evidence="4 5">
    <name type="scientific">Anaerobaca lacustris</name>
    <dbReference type="NCBI Taxonomy" id="3044600"/>
    <lineage>
        <taxon>Bacteria</taxon>
        <taxon>Pseudomonadati</taxon>
        <taxon>Planctomycetota</taxon>
        <taxon>Phycisphaerae</taxon>
        <taxon>Sedimentisphaerales</taxon>
        <taxon>Anaerobacaceae</taxon>
        <taxon>Anaerobaca</taxon>
    </lineage>
</organism>
<protein>
    <submittedName>
        <fullName evidence="4">Lamin tail domain-containing protein</fullName>
    </submittedName>
</protein>
<accession>A0AAW6TTK4</accession>
<dbReference type="Pfam" id="PF13290">
    <property type="entry name" value="CHB_HEX_C_1"/>
    <property type="match status" value="1"/>
</dbReference>
<dbReference type="InterPro" id="IPR001322">
    <property type="entry name" value="Lamin_tail_dom"/>
</dbReference>
<evidence type="ECO:0000259" key="3">
    <source>
        <dbReference type="PROSITE" id="PS51841"/>
    </source>
</evidence>
<feature type="domain" description="LTD" evidence="3">
    <location>
        <begin position="1178"/>
        <end position="1323"/>
    </location>
</feature>
<evidence type="ECO:0000256" key="2">
    <source>
        <dbReference type="SAM" id="SignalP"/>
    </source>
</evidence>
<dbReference type="InterPro" id="IPR036415">
    <property type="entry name" value="Lamin_tail_dom_sf"/>
</dbReference>
<reference evidence="4" key="1">
    <citation type="submission" date="2023-05" db="EMBL/GenBank/DDBJ databases">
        <title>Anaerotaeda fermentans gen. nov., sp. nov., a novel anaerobic planctomycete of the new family within the order Sedimentisphaerales isolated from Taman Peninsula, Russia.</title>
        <authorList>
            <person name="Khomyakova M.A."/>
            <person name="Merkel A.Y."/>
            <person name="Slobodkin A.I."/>
        </authorList>
    </citation>
    <scope>NUCLEOTIDE SEQUENCE</scope>
    <source>
        <strain evidence="4">M17dextr</strain>
    </source>
</reference>
<dbReference type="RefSeq" id="WP_349243024.1">
    <property type="nucleotide sequence ID" value="NZ_JASCXX010000001.1"/>
</dbReference>
<feature type="signal peptide" evidence="2">
    <location>
        <begin position="1"/>
        <end position="30"/>
    </location>
</feature>
<evidence type="ECO:0000313" key="4">
    <source>
        <dbReference type="EMBL" id="MDI6447614.1"/>
    </source>
</evidence>
<dbReference type="Gene3D" id="2.60.40.1260">
    <property type="entry name" value="Lamin Tail domain"/>
    <property type="match status" value="1"/>
</dbReference>
<dbReference type="Pfam" id="PF08757">
    <property type="entry name" value="CotH"/>
    <property type="match status" value="1"/>
</dbReference>
<proteinExistence type="predicted"/>
<evidence type="ECO:0000313" key="5">
    <source>
        <dbReference type="Proteomes" id="UP001431776"/>
    </source>
</evidence>
<dbReference type="PROSITE" id="PS51841">
    <property type="entry name" value="LTD"/>
    <property type="match status" value="2"/>
</dbReference>
<feature type="domain" description="LTD" evidence="3">
    <location>
        <begin position="25"/>
        <end position="151"/>
    </location>
</feature>
<keyword evidence="5" id="KW-1185">Reference proteome</keyword>
<comment type="caution">
    <text evidence="4">The sequence shown here is derived from an EMBL/GenBank/DDBJ whole genome shotgun (WGS) entry which is preliminary data.</text>
</comment>
<dbReference type="Gene3D" id="2.60.120.260">
    <property type="entry name" value="Galactose-binding domain-like"/>
    <property type="match status" value="1"/>
</dbReference>
<dbReference type="EMBL" id="JASCXX010000001">
    <property type="protein sequence ID" value="MDI6447614.1"/>
    <property type="molecule type" value="Genomic_DNA"/>
</dbReference>
<sequence length="1329" mass="145144">MIMIRESRSTAISTLICICLWCGFASTAPAAGGAGIPLAINEFMASNSGTLADPQGQYGDWVEIHNYSDTSIDLAGLHLTDDPDNPTKWRIPGGASHLTSIPAGGYLLIWLDASTGDAGLHASFALDSDGEAIALFAPDGTTLIDVVTFGKQRVDVSYGRSPDGTGPFGYMLVPTPGAPNSGLYECVVAEPQFSHGRGFYDWPIEVEITCETPGATIYYTLDGSEPYSRTRQIPSGSVYTGPILLYRTTCLRAQAIKPESLPSDPVTHTYLFLDDVATRSQSAVLGQGYPSTWYGSYPAHYEMAPAIYNRPEYADVMDDALLAIPTLSIVTNKDHLFSKANDPETGGIYIYTGHGSTGGQRWERPVSAELFTFDGAREFQVDCGIRLQGGESRNPPKCPKHSFSLRFRGSYGASKLDFPLFDGGPVDAFDSLQLRGFFNNSWIHWSPDQRQRAQYIRDQWMRDSLLDMGQADAGRGFYVHLYLNGIYWGLYLVQERPVASHYAAYNGGNPDRIDAINGGQPTDGTGQAWQQAKSVAASGDWARICQIIDIDNFIDFTLLNLFAGNVDLKTNGNWRAAGGGPDNQPWRFYSWDAEQILVNRNQTSTSPSSDPTGMYRPLSQIEEFRIRFGDRVHKHLFNDGALTAERNIERWEKRADEIDVAVVAESARWGSYRRDVHSWSSGPYQLYTRNDYWIAERQRLLEDYFPRRNSVALSQFRSLGLYPNIEAPVFHVNGVYQHGGHVERTVWLTMPSSASTVWYTLDGSDPRTPGSTGSKGEELVLVPEDAPKRAFVPTADIGGAWRTDVNYDDSGWIAGAGGVGYERTTGYEHLFDIDVSSQMYGRNTSCYIRIPFDVTPEGLQFAGGLYLKVRYDDGFIAYLNGVEVQRVMFQGTPAWNSEATANHSDLDAVEFETFDISNHISRLALGRNMLAVHGLNAGDTSSDFLISVELVSSRGGGDVPSGVSPSAIRYAGPVYLDASALVRARAQNSTSWSALNEAVYAVGPVAQSLRISEIMYHPPKTGSPDDRDAEYVELVNVGSQAINLNRVRFTDGIDFTFGSVTLAPWEYAVIVKDVAVFEATYGDGARIVGQYEGRLDNAGERIELQDALGQTILAFRYKDGWYDGTDGGGYSLTVIDPATADSAALDKKSAWRPSAEVGGSPGYDDSDQTPAPAPDPDPVPSVETVVINELLAHSPPGTPDWIELHNTTDQVIDIGGWFLSDDAADPTKYEIPAGIRLAAGGYFVFYEYVHFGNANAPGCHTPFQLSPNGGTLYLRSPLHGAPADYRHEVTFGPSDPGVTLGRYLSTTGSYEFGALRAATPGKANAAPAP</sequence>
<keyword evidence="2" id="KW-0732">Signal</keyword>
<feature type="region of interest" description="Disordered" evidence="1">
    <location>
        <begin position="1146"/>
        <end position="1181"/>
    </location>
</feature>
<dbReference type="InterPro" id="IPR059177">
    <property type="entry name" value="GH29D-like_dom"/>
</dbReference>
<dbReference type="SUPFAM" id="SSF74853">
    <property type="entry name" value="Lamin A/C globular tail domain"/>
    <property type="match status" value="2"/>
</dbReference>
<feature type="chain" id="PRO_5043913662" evidence="2">
    <location>
        <begin position="31"/>
        <end position="1329"/>
    </location>
</feature>
<gene>
    <name evidence="4" type="ORF">QJ522_01055</name>
</gene>
<dbReference type="Proteomes" id="UP001431776">
    <property type="component" value="Unassembled WGS sequence"/>
</dbReference>
<dbReference type="InterPro" id="IPR014867">
    <property type="entry name" value="Spore_coat_CotH_CotH2/3/7"/>
</dbReference>
<name>A0AAW6TTK4_9BACT</name>
<dbReference type="Pfam" id="PF00932">
    <property type="entry name" value="LTD"/>
    <property type="match status" value="3"/>
</dbReference>
<evidence type="ECO:0000256" key="1">
    <source>
        <dbReference type="SAM" id="MobiDB-lite"/>
    </source>
</evidence>